<name>A0A1B2E3T4_9BACL</name>
<dbReference type="PANTHER" id="PTHR21666">
    <property type="entry name" value="PEPTIDASE-RELATED"/>
    <property type="match status" value="1"/>
</dbReference>
<sequence>MKTAHRNQRLTLLVLRDAQHSVKQFHLSKPLMIAVPAAAVLSIAGLIVSLQIQSAQTISNLEQQLTLKSLEALKMEVTVSDKDEAIERLNKAIIQLSGEAEETKAQMERVQQLEQQLQQFIEKHGSLSSTPTSSASDEGQLHVGGEFIAVHENEMLNLASDIRDDFEEMQQLLSQLERHIPRTLDQAQETQERREGLPSLWPTESRRLTSSFGYRSDPFTGRSAYHAGIDIAGKVGDPIYAAGSGKVTAAERSGARGLYIVIKHPNGLETWYMHLNKLSVSVGDQVAQGEIIGQLGSTGRSTGPHLHFQVVKNDETVDPMRYVQ</sequence>
<evidence type="ECO:0000256" key="2">
    <source>
        <dbReference type="SAM" id="Phobius"/>
    </source>
</evidence>
<dbReference type="InterPro" id="IPR016047">
    <property type="entry name" value="M23ase_b-sheet_dom"/>
</dbReference>
<feature type="coiled-coil region" evidence="1">
    <location>
        <begin position="159"/>
        <end position="193"/>
    </location>
</feature>
<proteinExistence type="predicted"/>
<evidence type="ECO:0000313" key="4">
    <source>
        <dbReference type="EMBL" id="ANY74557.1"/>
    </source>
</evidence>
<feature type="domain" description="M23ase beta-sheet core" evidence="3">
    <location>
        <begin position="225"/>
        <end position="319"/>
    </location>
</feature>
<reference evidence="5 6" key="2">
    <citation type="submission" date="2016-12" db="EMBL/GenBank/DDBJ databases">
        <title>Genome sequencing and description of Paenibacillus sp. nov. from high altitude lake in the Indian Trans- Himalayas.</title>
        <authorList>
            <person name="Kiran S."/>
            <person name="Swarnkar M.K."/>
            <person name="Rana A."/>
            <person name="Tewari R."/>
            <person name="Gulati A."/>
        </authorList>
    </citation>
    <scope>NUCLEOTIDE SEQUENCE [LARGE SCALE GENOMIC DNA]</scope>
    <source>
        <strain evidence="5 6">IHBB 9951</strain>
    </source>
</reference>
<dbReference type="KEGG" id="pib:BBD41_19375"/>
<dbReference type="InterPro" id="IPR011055">
    <property type="entry name" value="Dup_hybrid_motif"/>
</dbReference>
<evidence type="ECO:0000313" key="5">
    <source>
        <dbReference type="EMBL" id="OOC63272.1"/>
    </source>
</evidence>
<dbReference type="InterPro" id="IPR050570">
    <property type="entry name" value="Cell_wall_metabolism_enzyme"/>
</dbReference>
<dbReference type="EMBL" id="CP016809">
    <property type="protein sequence ID" value="ANY74557.1"/>
    <property type="molecule type" value="Genomic_DNA"/>
</dbReference>
<accession>A0A1B2E3T4</accession>
<keyword evidence="2" id="KW-0812">Transmembrane</keyword>
<evidence type="ECO:0000313" key="6">
    <source>
        <dbReference type="Proteomes" id="UP000189059"/>
    </source>
</evidence>
<dbReference type="AlphaFoldDB" id="A0A1B2E3T4"/>
<organism evidence="4">
    <name type="scientific">Paenibacillus ihbetae</name>
    <dbReference type="NCBI Taxonomy" id="1870820"/>
    <lineage>
        <taxon>Bacteria</taxon>
        <taxon>Bacillati</taxon>
        <taxon>Bacillota</taxon>
        <taxon>Bacilli</taxon>
        <taxon>Bacillales</taxon>
        <taxon>Paenibacillaceae</taxon>
        <taxon>Paenibacillus</taxon>
    </lineage>
</organism>
<evidence type="ECO:0000256" key="1">
    <source>
        <dbReference type="SAM" id="Coils"/>
    </source>
</evidence>
<reference evidence="4" key="1">
    <citation type="submission" date="2016-08" db="EMBL/GenBank/DDBJ databases">
        <title>Complete Genome Seqeunce of Paenibacillus sp. nov. IHBB 9852 from high altitute lake of Indian trans-Himalayas.</title>
        <authorList>
            <person name="Kiran S."/>
            <person name="Swarnkar M.K."/>
            <person name="Rana A."/>
            <person name="Tewari R."/>
            <person name="Gulati A."/>
        </authorList>
    </citation>
    <scope>NUCLEOTIDE SEQUENCE [LARGE SCALE GENOMIC DNA]</scope>
    <source>
        <strain evidence="4">IHBB 9852</strain>
    </source>
</reference>
<dbReference type="CDD" id="cd12797">
    <property type="entry name" value="M23_peptidase"/>
    <property type="match status" value="1"/>
</dbReference>
<dbReference type="Pfam" id="PF01551">
    <property type="entry name" value="Peptidase_M23"/>
    <property type="match status" value="1"/>
</dbReference>
<dbReference type="EMBL" id="MRVI01000001">
    <property type="protein sequence ID" value="OOC63272.1"/>
    <property type="molecule type" value="Genomic_DNA"/>
</dbReference>
<dbReference type="Gene3D" id="2.70.70.10">
    <property type="entry name" value="Glucose Permease (Domain IIA)"/>
    <property type="match status" value="1"/>
</dbReference>
<protein>
    <recommendedName>
        <fullName evidence="3">M23ase beta-sheet core domain-containing protein</fullName>
    </recommendedName>
</protein>
<dbReference type="RefSeq" id="WP_077568007.1">
    <property type="nucleotide sequence ID" value="NZ_CP016809.1"/>
</dbReference>
<keyword evidence="1" id="KW-0175">Coiled coil</keyword>
<keyword evidence="2" id="KW-1133">Transmembrane helix</keyword>
<evidence type="ECO:0000259" key="3">
    <source>
        <dbReference type="Pfam" id="PF01551"/>
    </source>
</evidence>
<dbReference type="GO" id="GO:0004222">
    <property type="term" value="F:metalloendopeptidase activity"/>
    <property type="evidence" value="ECO:0007669"/>
    <property type="project" value="TreeGrafter"/>
</dbReference>
<dbReference type="SUPFAM" id="SSF51261">
    <property type="entry name" value="Duplicated hybrid motif"/>
    <property type="match status" value="1"/>
</dbReference>
<dbReference type="OrthoDB" id="9805799at2"/>
<dbReference type="PANTHER" id="PTHR21666:SF270">
    <property type="entry name" value="MUREIN HYDROLASE ACTIVATOR ENVC"/>
    <property type="match status" value="1"/>
</dbReference>
<gene>
    <name evidence="5" type="ORF">BBD40_16240</name>
    <name evidence="4" type="ORF">BBD41_19375</name>
</gene>
<keyword evidence="2" id="KW-0472">Membrane</keyword>
<keyword evidence="6" id="KW-1185">Reference proteome</keyword>
<feature type="transmembrane region" description="Helical" evidence="2">
    <location>
        <begin position="31"/>
        <end position="52"/>
    </location>
</feature>
<dbReference type="Proteomes" id="UP000189059">
    <property type="component" value="Unassembled WGS sequence"/>
</dbReference>
<feature type="coiled-coil region" evidence="1">
    <location>
        <begin position="86"/>
        <end position="130"/>
    </location>
</feature>